<protein>
    <submittedName>
        <fullName evidence="2">Uncharacterized protein</fullName>
    </submittedName>
</protein>
<feature type="compositionally biased region" description="Acidic residues" evidence="1">
    <location>
        <begin position="52"/>
        <end position="62"/>
    </location>
</feature>
<feature type="compositionally biased region" description="Polar residues" evidence="1">
    <location>
        <begin position="71"/>
        <end position="81"/>
    </location>
</feature>
<name>A0A6A6FUU1_9PEZI</name>
<dbReference type="OrthoDB" id="10312175at2759"/>
<reference evidence="2" key="1">
    <citation type="journal article" date="2020" name="Stud. Mycol.">
        <title>101 Dothideomycetes genomes: a test case for predicting lifestyles and emergence of pathogens.</title>
        <authorList>
            <person name="Haridas S."/>
            <person name="Albert R."/>
            <person name="Binder M."/>
            <person name="Bloem J."/>
            <person name="Labutti K."/>
            <person name="Salamov A."/>
            <person name="Andreopoulos B."/>
            <person name="Baker S."/>
            <person name="Barry K."/>
            <person name="Bills G."/>
            <person name="Bluhm B."/>
            <person name="Cannon C."/>
            <person name="Castanera R."/>
            <person name="Culley D."/>
            <person name="Daum C."/>
            <person name="Ezra D."/>
            <person name="Gonzalez J."/>
            <person name="Henrissat B."/>
            <person name="Kuo A."/>
            <person name="Liang C."/>
            <person name="Lipzen A."/>
            <person name="Lutzoni F."/>
            <person name="Magnuson J."/>
            <person name="Mondo S."/>
            <person name="Nolan M."/>
            <person name="Ohm R."/>
            <person name="Pangilinan J."/>
            <person name="Park H.-J."/>
            <person name="Ramirez L."/>
            <person name="Alfaro M."/>
            <person name="Sun H."/>
            <person name="Tritt A."/>
            <person name="Yoshinaga Y."/>
            <person name="Zwiers L.-H."/>
            <person name="Turgeon B."/>
            <person name="Goodwin S."/>
            <person name="Spatafora J."/>
            <person name="Crous P."/>
            <person name="Grigoriev I."/>
        </authorList>
    </citation>
    <scope>NUCLEOTIDE SEQUENCE</scope>
    <source>
        <strain evidence="2">SCOH1-5</strain>
    </source>
</reference>
<gene>
    <name evidence="2" type="ORF">CERZMDRAFT_93296</name>
</gene>
<dbReference type="Proteomes" id="UP000799539">
    <property type="component" value="Unassembled WGS sequence"/>
</dbReference>
<evidence type="ECO:0000256" key="1">
    <source>
        <dbReference type="SAM" id="MobiDB-lite"/>
    </source>
</evidence>
<feature type="region of interest" description="Disordered" evidence="1">
    <location>
        <begin position="49"/>
        <end position="81"/>
    </location>
</feature>
<evidence type="ECO:0000313" key="2">
    <source>
        <dbReference type="EMBL" id="KAF2217246.1"/>
    </source>
</evidence>
<proteinExistence type="predicted"/>
<keyword evidence="3" id="KW-1185">Reference proteome</keyword>
<organism evidence="2 3">
    <name type="scientific">Cercospora zeae-maydis SCOH1-5</name>
    <dbReference type="NCBI Taxonomy" id="717836"/>
    <lineage>
        <taxon>Eukaryota</taxon>
        <taxon>Fungi</taxon>
        <taxon>Dikarya</taxon>
        <taxon>Ascomycota</taxon>
        <taxon>Pezizomycotina</taxon>
        <taxon>Dothideomycetes</taxon>
        <taxon>Dothideomycetidae</taxon>
        <taxon>Mycosphaerellales</taxon>
        <taxon>Mycosphaerellaceae</taxon>
        <taxon>Cercospora</taxon>
    </lineage>
</organism>
<evidence type="ECO:0000313" key="3">
    <source>
        <dbReference type="Proteomes" id="UP000799539"/>
    </source>
</evidence>
<dbReference type="EMBL" id="ML992663">
    <property type="protein sequence ID" value="KAF2217246.1"/>
    <property type="molecule type" value="Genomic_DNA"/>
</dbReference>
<dbReference type="AlphaFoldDB" id="A0A6A6FUU1"/>
<sequence>MKLTTVATVAFCAATATCTTQTLSSNLSLLIPEPMAASGATEVKILRVRPGEEEEEEEEQEASPDFPVANETLSTRPTTTRANLITRQAPNQKAPNPSVFHCETIGNNRYHCPSSPSMKRETQPNRISTSTTPITTARVHLKDLARPCAKGMVKACDWQYPASVITTSYKTCYCAPKDMVPATGV</sequence>
<accession>A0A6A6FUU1</accession>